<dbReference type="Proteomes" id="UP000689195">
    <property type="component" value="Unassembled WGS sequence"/>
</dbReference>
<name>A0A8S1VZB3_9CILI</name>
<sequence length="200" mass="23882">MQDNLNYLLLLFQDYECELKLMFSHQNGQKNRGHLKQGSQQQAIHKETQVNSKIDFHHRRSKMSSFYLNHLFALIMKLQNRFLNERISFSINNQFMKKITTAIQKAQCSELLQKRFATQLNVMVKKLPGGYFPRFSVPSLRILLMLHLQLSTCLLRNQPQRQDYKISFQFSYEQYSSVERKYKNPTHSSNEINQQKMGYY</sequence>
<evidence type="ECO:0000313" key="1">
    <source>
        <dbReference type="EMBL" id="CAD8181139.1"/>
    </source>
</evidence>
<dbReference type="EMBL" id="CAJJDO010000075">
    <property type="protein sequence ID" value="CAD8181139.1"/>
    <property type="molecule type" value="Genomic_DNA"/>
</dbReference>
<gene>
    <name evidence="1" type="ORF">PPENT_87.1.T0750221</name>
</gene>
<evidence type="ECO:0000313" key="2">
    <source>
        <dbReference type="Proteomes" id="UP000689195"/>
    </source>
</evidence>
<accession>A0A8S1VZB3</accession>
<organism evidence="1 2">
    <name type="scientific">Paramecium pentaurelia</name>
    <dbReference type="NCBI Taxonomy" id="43138"/>
    <lineage>
        <taxon>Eukaryota</taxon>
        <taxon>Sar</taxon>
        <taxon>Alveolata</taxon>
        <taxon>Ciliophora</taxon>
        <taxon>Intramacronucleata</taxon>
        <taxon>Oligohymenophorea</taxon>
        <taxon>Peniculida</taxon>
        <taxon>Parameciidae</taxon>
        <taxon>Paramecium</taxon>
    </lineage>
</organism>
<comment type="caution">
    <text evidence="1">The sequence shown here is derived from an EMBL/GenBank/DDBJ whole genome shotgun (WGS) entry which is preliminary data.</text>
</comment>
<dbReference type="AlphaFoldDB" id="A0A8S1VZB3"/>
<keyword evidence="2" id="KW-1185">Reference proteome</keyword>
<protein>
    <submittedName>
        <fullName evidence="1">Uncharacterized protein</fullName>
    </submittedName>
</protein>
<reference evidence="1" key="1">
    <citation type="submission" date="2021-01" db="EMBL/GenBank/DDBJ databases">
        <authorList>
            <consortium name="Genoscope - CEA"/>
            <person name="William W."/>
        </authorList>
    </citation>
    <scope>NUCLEOTIDE SEQUENCE</scope>
</reference>
<proteinExistence type="predicted"/>